<feature type="transmembrane region" description="Helical" evidence="1">
    <location>
        <begin position="116"/>
        <end position="133"/>
    </location>
</feature>
<proteinExistence type="predicted"/>
<gene>
    <name evidence="2" type="ORF">DB313_03695</name>
</gene>
<dbReference type="AlphaFoldDB" id="A0A386PLP5"/>
<keyword evidence="3" id="KW-1185">Reference proteome</keyword>
<keyword evidence="1" id="KW-0812">Transmembrane</keyword>
<protein>
    <submittedName>
        <fullName evidence="2">Uncharacterized protein</fullName>
    </submittedName>
</protein>
<keyword evidence="1" id="KW-1133">Transmembrane helix</keyword>
<organism evidence="2 3">
    <name type="scientific">Borrelia turcica IST7</name>
    <dbReference type="NCBI Taxonomy" id="1104446"/>
    <lineage>
        <taxon>Bacteria</taxon>
        <taxon>Pseudomonadati</taxon>
        <taxon>Spirochaetota</taxon>
        <taxon>Spirochaetia</taxon>
        <taxon>Spirochaetales</taxon>
        <taxon>Borreliaceae</taxon>
        <taxon>Borrelia</taxon>
    </lineage>
</organism>
<dbReference type="RefSeq" id="WP_120104476.1">
    <property type="nucleotide sequence ID" value="NZ_CP028884.1"/>
</dbReference>
<evidence type="ECO:0000313" key="2">
    <source>
        <dbReference type="EMBL" id="AYE36556.1"/>
    </source>
</evidence>
<sequence>MNKIEINIRDSIAKLSKESRVRLINEIKKNLSLNSSGLFMNNSSRLDSDSALQVENFLSENLKGESFLVRIWISILKFFQKDISKKDIYKNYYLKSLENGINNIYKKPVIDFRKRILYMGFVEMFFGLYRYSMKLKKFFQILDDRNSVERAMFEVINSKIPDFKHKMEDFLDSEEYEKYLKKDTSQNDLEYAIKTNISAYVNLIPLQTYKTVEDIFKFFYVLNSVAFFPYKSFFSFFNIEFLDDNENLDIVNFNGLGNASFDSVDKYLNSFFDILHTLRDIEVNEEILKIIIRHYFLTIDSNEDEILGDESLLKFDIMYKNVLNIMSNIISLAKTLPYMEVFKLYYKNPVLQPKKCVSYLDLKSFYENILFLNVSGQIISRHDSDLKILMNKEIKSLIKNYSIIVDLNNIIFIGLKIEYSNFKKLYFMNEFFKTIYDVRMMEVLKTVANVVLVNNVELRSAYVALEKNVNLMRKEIYDFCFEINYKNEEYERCSQEDNDNSCREKILEWCLNENCYIEKLVLNFIDCFIDLRKRYCILLENSNTFIQSALNTSYKLSTGDNESISLAYVISNVLSLIDQTLFILESL</sequence>
<dbReference type="KEGG" id="btur:DB313_03695"/>
<dbReference type="OrthoDB" id="350117at2"/>
<accession>A0A386PLP5</accession>
<reference evidence="2 3" key="1">
    <citation type="journal article" date="2018" name="Infect. Genet. Evol.">
        <title>Genome-wide analysis of Borrelia turcica and 'Candidatus Borrelia tachyglossi' shows relapsing fever-like genomes with unique genomic links to Lyme disease Borrelia.</title>
        <authorList>
            <person name="Gofton A.W."/>
            <person name="Margos G."/>
            <person name="Fingerle V."/>
            <person name="Hepner S."/>
            <person name="Loh S.M."/>
            <person name="Ryan U."/>
            <person name="Irwin P."/>
            <person name="Oskam C.L."/>
        </authorList>
    </citation>
    <scope>NUCLEOTIDE SEQUENCE [LARGE SCALE GENOMIC DNA]</scope>
    <source>
        <strain evidence="2 3">IST7</strain>
    </source>
</reference>
<evidence type="ECO:0000256" key="1">
    <source>
        <dbReference type="SAM" id="Phobius"/>
    </source>
</evidence>
<evidence type="ECO:0000313" key="3">
    <source>
        <dbReference type="Proteomes" id="UP000275571"/>
    </source>
</evidence>
<dbReference type="Proteomes" id="UP000275571">
    <property type="component" value="Chromosome"/>
</dbReference>
<keyword evidence="1" id="KW-0472">Membrane</keyword>
<dbReference type="EMBL" id="CP028884">
    <property type="protein sequence ID" value="AYE36556.1"/>
    <property type="molecule type" value="Genomic_DNA"/>
</dbReference>
<name>A0A386PLP5_9SPIR</name>